<sequence>MIDFNKLKSMSGKKSLEALTSELNKISGNESKGDDRFWTATVDKAGNGYAVIRFLPAPKNEDVPFVRIFDHGFQGPGGWYIENSLTTIGEQDPVSKYNSKLWNSTTDDESPERKQARKQKRRLHFISNIYVVTDPGNPDNEGKVFLYKYGKKIFDKLNDSMNPQFQDDEAVNPFDFWAGANFKLKIRQVEGYRNYDKSEFDKVKPLLDDDSELETVWSGEYSLKEFLEPKNFKSYDELQARLLKVLDEKTSAPKNRAEDEEAPWADESPAPRQKAAAAPKQAAVEDDTDDESLEFFKNLANKK</sequence>
<feature type="compositionally biased region" description="Low complexity" evidence="11">
    <location>
        <begin position="270"/>
        <end position="282"/>
    </location>
</feature>
<dbReference type="InterPro" id="IPR044947">
    <property type="entry name" value="Phage_T4_Gp32_ssDNA-bd_sf"/>
</dbReference>
<dbReference type="SUPFAM" id="SSF50249">
    <property type="entry name" value="Nucleic acid-binding proteins"/>
    <property type="match status" value="1"/>
</dbReference>
<evidence type="ECO:0000256" key="1">
    <source>
        <dbReference type="ARBA" id="ARBA00018590"/>
    </source>
</evidence>
<organism evidence="13">
    <name type="scientific">uncultured Caudovirales phage</name>
    <dbReference type="NCBI Taxonomy" id="2100421"/>
    <lineage>
        <taxon>Viruses</taxon>
        <taxon>Duplodnaviria</taxon>
        <taxon>Heunggongvirae</taxon>
        <taxon>Uroviricota</taxon>
        <taxon>Caudoviricetes</taxon>
        <taxon>Peduoviridae</taxon>
        <taxon>Maltschvirus</taxon>
        <taxon>Maltschvirus maltsch</taxon>
    </lineage>
</organism>
<dbReference type="Pfam" id="PF08804">
    <property type="entry name" value="gp32"/>
    <property type="match status" value="1"/>
</dbReference>
<proteinExistence type="inferred from homology"/>
<evidence type="ECO:0000256" key="6">
    <source>
        <dbReference type="ARBA" id="ARBA00022833"/>
    </source>
</evidence>
<evidence type="ECO:0000256" key="7">
    <source>
        <dbReference type="ARBA" id="ARBA00023109"/>
    </source>
</evidence>
<accession>A0A6J5NZZ8</accession>
<comment type="function">
    <text evidence="10">Single-stranded DNA-binding protein that participates in viral DNA replication, recombination, and repair. Coats the lagging-strand ssDNA as the replication fork advances. Stimulates the activities of viral DNA polymerase and the replicative helicase, probably via its interaction with the helicase assembly factor. Together with the replicative helicase and the helicase assembly factor, promotes pairing of two homologous DNA molecules containing complementary single-stranded regions and mediates homologous DNA strand exchange. Promotes also the formation of joint molecules. mRNA specific autogenous translational repressor.</text>
</comment>
<dbReference type="InterPro" id="IPR012339">
    <property type="entry name" value="Phage_T4_Gp32_ssDNA-bd"/>
</dbReference>
<keyword evidence="10" id="KW-0233">DNA recombination</keyword>
<gene>
    <name evidence="13" type="ORF">UFOVP787_103</name>
</gene>
<evidence type="ECO:0000313" key="13">
    <source>
        <dbReference type="EMBL" id="CAB4162741.1"/>
    </source>
</evidence>
<comment type="subunit">
    <text evidence="10">Homodimer in the absence of DNA, monomer when binding DNA. Interacts with the DNA helicase assembly protein; a ternary complex between the helicase assembly protein, the single-stranded DNA-binding protein and ssDNA is an obligatory intermediate in the helicase loading mechanism. Part of the replicase complex that includes the DNA polymerase, the polymerase clamp, the clamp loader complex, the single-stranded DNA binding protein, the primase, the replicative helicase and the helicase assembly factor. Interacts (via C-terminus) with the viral SF1 dDA helicase. Interacts with the viral SF2 UvsW repair helicase.</text>
</comment>
<dbReference type="Gene3D" id="3.90.198.10">
    <property type="entry name" value="Replication Fork Single-Stranded Dna Binding Protein"/>
    <property type="match status" value="1"/>
</dbReference>
<keyword evidence="6" id="KW-0862">Zinc</keyword>
<comment type="domain">
    <text evidence="10">The acidic C-terminus is involved in modulating the ssDNA binding properties. The N-terminus LAST motif is involved in the cooperative binding of the protein to single-stranded nucleic acids.</text>
</comment>
<keyword evidence="4" id="KW-0479">Metal-binding</keyword>
<keyword evidence="7 10" id="KW-1194">Viral DNA replication</keyword>
<dbReference type="InterPro" id="IPR046395">
    <property type="entry name" value="SSB_T4"/>
</dbReference>
<dbReference type="GO" id="GO:0006310">
    <property type="term" value="P:DNA recombination"/>
    <property type="evidence" value="ECO:0007669"/>
    <property type="project" value="UniProtKB-UniRule"/>
</dbReference>
<evidence type="ECO:0000256" key="3">
    <source>
        <dbReference type="ARBA" id="ARBA00022705"/>
    </source>
</evidence>
<dbReference type="GO" id="GO:0006260">
    <property type="term" value="P:DNA replication"/>
    <property type="evidence" value="ECO:0007669"/>
    <property type="project" value="UniProtKB-KW"/>
</dbReference>
<dbReference type="EMBL" id="LR796734">
    <property type="protein sequence ID" value="CAB4162741.1"/>
    <property type="molecule type" value="Genomic_DNA"/>
</dbReference>
<dbReference type="GO" id="GO:0046872">
    <property type="term" value="F:metal ion binding"/>
    <property type="evidence" value="ECO:0007669"/>
    <property type="project" value="UniProtKB-KW"/>
</dbReference>
<evidence type="ECO:0000256" key="2">
    <source>
        <dbReference type="ARBA" id="ARBA00022491"/>
    </source>
</evidence>
<dbReference type="GO" id="GO:0003697">
    <property type="term" value="F:single-stranded DNA binding"/>
    <property type="evidence" value="ECO:0007669"/>
    <property type="project" value="UniProtKB-UniRule"/>
</dbReference>
<dbReference type="GO" id="GO:0006281">
    <property type="term" value="P:DNA repair"/>
    <property type="evidence" value="ECO:0007669"/>
    <property type="project" value="UniProtKB-UniRule"/>
</dbReference>
<keyword evidence="3" id="KW-0235">DNA replication</keyword>
<feature type="domain" description="Bacteriophage T4 Gp32 single-stranded DNA-binding" evidence="12">
    <location>
        <begin position="46"/>
        <end position="245"/>
    </location>
</feature>
<comment type="similarity">
    <text evidence="10">Belongs to the Tequatrovirus single-stranded DNA-binding protein family.</text>
</comment>
<evidence type="ECO:0000256" key="8">
    <source>
        <dbReference type="ARBA" id="ARBA00023125"/>
    </source>
</evidence>
<evidence type="ECO:0000256" key="5">
    <source>
        <dbReference type="ARBA" id="ARBA00022763"/>
    </source>
</evidence>
<keyword evidence="8 10" id="KW-0238">DNA-binding</keyword>
<evidence type="ECO:0000256" key="9">
    <source>
        <dbReference type="ARBA" id="ARBA00023204"/>
    </source>
</evidence>
<evidence type="ECO:0000259" key="12">
    <source>
        <dbReference type="Pfam" id="PF08804"/>
    </source>
</evidence>
<evidence type="ECO:0000256" key="11">
    <source>
        <dbReference type="SAM" id="MobiDB-lite"/>
    </source>
</evidence>
<protein>
    <recommendedName>
        <fullName evidence="1 10">Single-stranded DNA-binding protein</fullName>
        <shortName evidence="10">SSB protein</shortName>
    </recommendedName>
    <alternativeName>
        <fullName evidence="10">Helix-destabilizing protein</fullName>
    </alternativeName>
</protein>
<keyword evidence="2 10" id="KW-0678">Repressor</keyword>
<dbReference type="InterPro" id="IPR012340">
    <property type="entry name" value="NA-bd_OB-fold"/>
</dbReference>
<name>A0A6J5NZZ8_9CAUD</name>
<keyword evidence="9 10" id="KW-0234">DNA repair</keyword>
<keyword evidence="5" id="KW-0227">DNA damage</keyword>
<feature type="region of interest" description="Disordered" evidence="11">
    <location>
        <begin position="249"/>
        <end position="291"/>
    </location>
</feature>
<evidence type="ECO:0000256" key="10">
    <source>
        <dbReference type="HAMAP-Rule" id="MF_04152"/>
    </source>
</evidence>
<dbReference type="HAMAP" id="MF_04152">
    <property type="entry name" value="SSB_T4"/>
    <property type="match status" value="1"/>
</dbReference>
<comment type="caution">
    <text evidence="10">Lacks conserved residue(s) required for the propagation of feature annotation.</text>
</comment>
<evidence type="ECO:0000256" key="4">
    <source>
        <dbReference type="ARBA" id="ARBA00022723"/>
    </source>
</evidence>
<reference evidence="13" key="1">
    <citation type="submission" date="2020-04" db="EMBL/GenBank/DDBJ databases">
        <authorList>
            <person name="Chiriac C."/>
            <person name="Salcher M."/>
            <person name="Ghai R."/>
            <person name="Kavagutti S V."/>
        </authorList>
    </citation>
    <scope>NUCLEOTIDE SEQUENCE</scope>
</reference>
<dbReference type="GO" id="GO:0039686">
    <property type="term" value="P:bidirectional double-stranded viral DNA replication"/>
    <property type="evidence" value="ECO:0007669"/>
    <property type="project" value="UniProtKB-UniRule"/>
</dbReference>